<evidence type="ECO:0000313" key="1">
    <source>
        <dbReference type="EMBL" id="RSK24208.1"/>
    </source>
</evidence>
<accession>A0A3R9LV34</accession>
<proteinExistence type="predicted"/>
<keyword evidence="2" id="KW-1185">Reference proteome</keyword>
<protein>
    <submittedName>
        <fullName evidence="1">Uncharacterized protein</fullName>
    </submittedName>
</protein>
<sequence length="132" mass="14854">MPCDYKQYPANWKTEIVPRIKARDGHCCKFCGLPEGQWGYYDSAGQWHKVEGPESDTAILDGYKVIVVQLGVAHLDHLLIDHGDDNLAALCRRCHIRYDAPISAPKAAATRKYGRPSDRAMKSLFDQEHNGN</sequence>
<gene>
    <name evidence="1" type="ORF">EI290_20730</name>
</gene>
<dbReference type="AlphaFoldDB" id="A0A3R9LV34"/>
<dbReference type="Proteomes" id="UP000280066">
    <property type="component" value="Unassembled WGS sequence"/>
</dbReference>
<dbReference type="OrthoDB" id="1072451at2"/>
<name>A0A3R9LV34_9BACT</name>
<reference evidence="1 2" key="1">
    <citation type="submission" date="2018-12" db="EMBL/GenBank/DDBJ databases">
        <authorList>
            <person name="Feng G."/>
            <person name="Zhu H."/>
        </authorList>
    </citation>
    <scope>NUCLEOTIDE SEQUENCE [LARGE SCALE GENOMIC DNA]</scope>
    <source>
        <strain evidence="1 2">9PBR-2</strain>
    </source>
</reference>
<dbReference type="RefSeq" id="WP_125433565.1">
    <property type="nucleotide sequence ID" value="NZ_RWIS01000018.1"/>
</dbReference>
<organism evidence="1 2">
    <name type="scientific">Hymenobacter metallilatus</name>
    <dbReference type="NCBI Taxonomy" id="2493666"/>
    <lineage>
        <taxon>Bacteria</taxon>
        <taxon>Pseudomonadati</taxon>
        <taxon>Bacteroidota</taxon>
        <taxon>Cytophagia</taxon>
        <taxon>Cytophagales</taxon>
        <taxon>Hymenobacteraceae</taxon>
        <taxon>Hymenobacter</taxon>
    </lineage>
</organism>
<evidence type="ECO:0000313" key="2">
    <source>
        <dbReference type="Proteomes" id="UP000280066"/>
    </source>
</evidence>
<comment type="caution">
    <text evidence="1">The sequence shown here is derived from an EMBL/GenBank/DDBJ whole genome shotgun (WGS) entry which is preliminary data.</text>
</comment>
<dbReference type="EMBL" id="RWIS01000018">
    <property type="protein sequence ID" value="RSK24208.1"/>
    <property type="molecule type" value="Genomic_DNA"/>
</dbReference>